<dbReference type="Pfam" id="PF14023">
    <property type="entry name" value="Bestrophin-like"/>
    <property type="match status" value="1"/>
</dbReference>
<accession>A0A4R4T5S8</accession>
<protein>
    <submittedName>
        <fullName evidence="2">DUF4239 domain-containing protein</fullName>
    </submittedName>
</protein>
<dbReference type="InterPro" id="IPR025333">
    <property type="entry name" value="DUF4239"/>
</dbReference>
<feature type="transmembrane region" description="Helical" evidence="1">
    <location>
        <begin position="181"/>
        <end position="203"/>
    </location>
</feature>
<evidence type="ECO:0000256" key="1">
    <source>
        <dbReference type="SAM" id="Phobius"/>
    </source>
</evidence>
<keyword evidence="1" id="KW-0472">Membrane</keyword>
<evidence type="ECO:0000313" key="3">
    <source>
        <dbReference type="Proteomes" id="UP000295345"/>
    </source>
</evidence>
<dbReference type="EMBL" id="SMKI01000328">
    <property type="protein sequence ID" value="TDC69749.1"/>
    <property type="molecule type" value="Genomic_DNA"/>
</dbReference>
<sequence>MSEWLALVLIILATCGAVFLFAVVRQRRAGATEDPSETPDVIEYMTMMLGVVYAIVLGLAIAGVWEARGSAEDWVRQEAQALHEMDVRAGVFPPDVRDGIRADINGYVDYVLEDEWPLLVDHGELGAEGDVLLRELREVITGREPTTVRETESYQGLIDQLARVDEARVGRAQSAEPTMPLAVWIGLVSGAVAVIGMVFVLQIRRSGRELLLAGMFTAMIAFLLFLVYHFDAPYSRGLSDVTESYTRHFPEAGGDS</sequence>
<dbReference type="Proteomes" id="UP000295345">
    <property type="component" value="Unassembled WGS sequence"/>
</dbReference>
<feature type="transmembrane region" description="Helical" evidence="1">
    <location>
        <begin position="44"/>
        <end position="65"/>
    </location>
</feature>
<gene>
    <name evidence="2" type="ORF">E1283_25590</name>
</gene>
<name>A0A4R4T5S8_9ACTN</name>
<organism evidence="2 3">
    <name type="scientific">Streptomyces hainanensis</name>
    <dbReference type="NCBI Taxonomy" id="402648"/>
    <lineage>
        <taxon>Bacteria</taxon>
        <taxon>Bacillati</taxon>
        <taxon>Actinomycetota</taxon>
        <taxon>Actinomycetes</taxon>
        <taxon>Kitasatosporales</taxon>
        <taxon>Streptomycetaceae</taxon>
        <taxon>Streptomyces</taxon>
    </lineage>
</organism>
<keyword evidence="3" id="KW-1185">Reference proteome</keyword>
<feature type="transmembrane region" description="Helical" evidence="1">
    <location>
        <begin position="6"/>
        <end position="24"/>
    </location>
</feature>
<comment type="caution">
    <text evidence="2">The sequence shown here is derived from an EMBL/GenBank/DDBJ whole genome shotgun (WGS) entry which is preliminary data.</text>
</comment>
<keyword evidence="1" id="KW-0812">Transmembrane</keyword>
<proteinExistence type="predicted"/>
<dbReference type="RefSeq" id="WP_132820512.1">
    <property type="nucleotide sequence ID" value="NZ_SMKI01000328.1"/>
</dbReference>
<feature type="transmembrane region" description="Helical" evidence="1">
    <location>
        <begin position="210"/>
        <end position="230"/>
    </location>
</feature>
<evidence type="ECO:0000313" key="2">
    <source>
        <dbReference type="EMBL" id="TDC69749.1"/>
    </source>
</evidence>
<reference evidence="2 3" key="1">
    <citation type="submission" date="2019-03" db="EMBL/GenBank/DDBJ databases">
        <title>Draft genome sequences of novel Actinobacteria.</title>
        <authorList>
            <person name="Sahin N."/>
            <person name="Ay H."/>
            <person name="Saygin H."/>
        </authorList>
    </citation>
    <scope>NUCLEOTIDE SEQUENCE [LARGE SCALE GENOMIC DNA]</scope>
    <source>
        <strain evidence="2 3">DSM 41900</strain>
    </source>
</reference>
<dbReference type="AlphaFoldDB" id="A0A4R4T5S8"/>
<dbReference type="OrthoDB" id="4313900at2"/>
<keyword evidence="1" id="KW-1133">Transmembrane helix</keyword>